<dbReference type="GO" id="GO:0009103">
    <property type="term" value="P:lipopolysaccharide biosynthetic process"/>
    <property type="evidence" value="ECO:0007669"/>
    <property type="project" value="TreeGrafter"/>
</dbReference>
<gene>
    <name evidence="3" type="ORF">HKBW3S42_00969</name>
</gene>
<feature type="domain" description="Glycosyl transferase family 1" evidence="2">
    <location>
        <begin position="199"/>
        <end position="360"/>
    </location>
</feature>
<dbReference type="SUPFAM" id="SSF53756">
    <property type="entry name" value="UDP-Glycosyltransferase/glycogen phosphorylase"/>
    <property type="match status" value="1"/>
</dbReference>
<dbReference type="PANTHER" id="PTHR46401">
    <property type="entry name" value="GLYCOSYLTRANSFERASE WBBK-RELATED"/>
    <property type="match status" value="1"/>
</dbReference>
<sequence length="379" mass="43197">MDKISALISSHVVFTPDGKDVHGPTHNLSSYFDKKKIGHLLIRHSLHGGRRSEVEEHRQGRVCASYQAGLFPKLPFFLRLFQESAITLWYLKRTQADLFVGVDPLNGVLGVIGRKLGWVKRTIFFAVDYSPQRFNNPLLNYAYHAIGRFGALNSDQVWNISRRIMAVREKQGVPDDKNFFIPNSPDFREVKRWPFEKINKHDVVIVGNIIKTLDYETAVAGVETLAKKWSDIRLLIIGMGKYLESLQELVKKRNLAQHVLFLGHKEHKELIEILSRSAVGIALYSGEYSWNYYGDSMKAREYLAAGLPVIISDVPSTAYDIEDAKAGFIIKSNPEELADAIDRLFSDQKLYLQMRNNAIKLARDFSFSKIASKLLEKLL</sequence>
<dbReference type="PANTHER" id="PTHR46401:SF2">
    <property type="entry name" value="GLYCOSYLTRANSFERASE WBBK-RELATED"/>
    <property type="match status" value="1"/>
</dbReference>
<organism evidence="3 4">
    <name type="scientific">Candidatus Hakubella thermalkaliphila</name>
    <dbReference type="NCBI Taxonomy" id="2754717"/>
    <lineage>
        <taxon>Bacteria</taxon>
        <taxon>Bacillati</taxon>
        <taxon>Actinomycetota</taxon>
        <taxon>Actinomycetota incertae sedis</taxon>
        <taxon>Candidatus Hakubellales</taxon>
        <taxon>Candidatus Hakubellaceae</taxon>
        <taxon>Candidatus Hakubella</taxon>
    </lineage>
</organism>
<protein>
    <recommendedName>
        <fullName evidence="2">Glycosyl transferase family 1 domain-containing protein</fullName>
    </recommendedName>
</protein>
<dbReference type="Proteomes" id="UP000568877">
    <property type="component" value="Unassembled WGS sequence"/>
</dbReference>
<evidence type="ECO:0000313" key="4">
    <source>
        <dbReference type="Proteomes" id="UP000568877"/>
    </source>
</evidence>
<evidence type="ECO:0000256" key="1">
    <source>
        <dbReference type="ARBA" id="ARBA00022679"/>
    </source>
</evidence>
<dbReference type="Pfam" id="PF00534">
    <property type="entry name" value="Glycos_transf_1"/>
    <property type="match status" value="1"/>
</dbReference>
<dbReference type="Gene3D" id="3.40.50.2000">
    <property type="entry name" value="Glycogen Phosphorylase B"/>
    <property type="match status" value="2"/>
</dbReference>
<dbReference type="AlphaFoldDB" id="A0A6V8PK62"/>
<dbReference type="InterPro" id="IPR001296">
    <property type="entry name" value="Glyco_trans_1"/>
</dbReference>
<keyword evidence="1" id="KW-0808">Transferase</keyword>
<comment type="caution">
    <text evidence="3">The sequence shown here is derived from an EMBL/GenBank/DDBJ whole genome shotgun (WGS) entry which is preliminary data.</text>
</comment>
<proteinExistence type="predicted"/>
<accession>A0A6V8PK62</accession>
<dbReference type="EMBL" id="BLSA01000122">
    <property type="protein sequence ID" value="GFP32663.1"/>
    <property type="molecule type" value="Genomic_DNA"/>
</dbReference>
<name>A0A6V8PK62_9ACTN</name>
<dbReference type="GO" id="GO:0016757">
    <property type="term" value="F:glycosyltransferase activity"/>
    <property type="evidence" value="ECO:0007669"/>
    <property type="project" value="InterPro"/>
</dbReference>
<evidence type="ECO:0000313" key="3">
    <source>
        <dbReference type="EMBL" id="GFP32663.1"/>
    </source>
</evidence>
<reference evidence="3 4" key="1">
    <citation type="journal article" date="2020" name="Front. Microbiol.">
        <title>Single-cell genomics of novel Actinobacteria with the Wood-Ljungdahl pathway discovered in a serpentinizing system.</title>
        <authorList>
            <person name="Merino N."/>
            <person name="Kawai M."/>
            <person name="Boyd E.S."/>
            <person name="Colman D.R."/>
            <person name="McGlynn S.E."/>
            <person name="Nealson K.H."/>
            <person name="Kurokawa K."/>
            <person name="Hongoh Y."/>
        </authorList>
    </citation>
    <scope>NUCLEOTIDE SEQUENCE [LARGE SCALE GENOMIC DNA]</scope>
    <source>
        <strain evidence="3 4">S42</strain>
    </source>
</reference>
<evidence type="ECO:0000259" key="2">
    <source>
        <dbReference type="Pfam" id="PF00534"/>
    </source>
</evidence>